<accession>A0ABZ2SS35</accession>
<feature type="transmembrane region" description="Helical" evidence="1">
    <location>
        <begin position="6"/>
        <end position="23"/>
    </location>
</feature>
<gene>
    <name evidence="3" type="ORF">DOK78_003035</name>
</gene>
<dbReference type="Pfam" id="PF00149">
    <property type="entry name" value="Metallophos"/>
    <property type="match status" value="1"/>
</dbReference>
<keyword evidence="1" id="KW-1133">Transmembrane helix</keyword>
<dbReference type="CDD" id="cd07385">
    <property type="entry name" value="MPP_YkuE_C"/>
    <property type="match status" value="1"/>
</dbReference>
<evidence type="ECO:0000259" key="2">
    <source>
        <dbReference type="Pfam" id="PF00149"/>
    </source>
</evidence>
<dbReference type="Proteomes" id="UP000664701">
    <property type="component" value="Chromosome"/>
</dbReference>
<evidence type="ECO:0000256" key="1">
    <source>
        <dbReference type="SAM" id="Phobius"/>
    </source>
</evidence>
<keyword evidence="1" id="KW-0472">Membrane</keyword>
<dbReference type="SUPFAM" id="SSF56300">
    <property type="entry name" value="Metallo-dependent phosphatases"/>
    <property type="match status" value="1"/>
</dbReference>
<proteinExistence type="predicted"/>
<keyword evidence="4" id="KW-1185">Reference proteome</keyword>
<dbReference type="EMBL" id="CP147251">
    <property type="protein sequence ID" value="WYJ78378.1"/>
    <property type="molecule type" value="Genomic_DNA"/>
</dbReference>
<name>A0ABZ2SS35_9ENTE</name>
<feature type="domain" description="Calcineurin-like phosphoesterase" evidence="2">
    <location>
        <begin position="57"/>
        <end position="221"/>
    </location>
</feature>
<evidence type="ECO:0000313" key="3">
    <source>
        <dbReference type="EMBL" id="WYJ78378.1"/>
    </source>
</evidence>
<protein>
    <recommendedName>
        <fullName evidence="2">Calcineurin-like phosphoesterase domain-containing protein</fullName>
    </recommendedName>
</protein>
<dbReference type="PANTHER" id="PTHR31302:SF0">
    <property type="entry name" value="TRANSMEMBRANE PROTEIN WITH METALLOPHOSPHOESTERASE DOMAIN"/>
    <property type="match status" value="1"/>
</dbReference>
<dbReference type="InterPro" id="IPR004843">
    <property type="entry name" value="Calcineurin-like_PHP"/>
</dbReference>
<evidence type="ECO:0000313" key="4">
    <source>
        <dbReference type="Proteomes" id="UP000664701"/>
    </source>
</evidence>
<organism evidence="3 4">
    <name type="scientific">Candidatus Enterococcus lowellii</name>
    <dbReference type="NCBI Taxonomy" id="2230877"/>
    <lineage>
        <taxon>Bacteria</taxon>
        <taxon>Bacillati</taxon>
        <taxon>Bacillota</taxon>
        <taxon>Bacilli</taxon>
        <taxon>Lactobacillales</taxon>
        <taxon>Enterococcaceae</taxon>
        <taxon>Enterococcus</taxon>
    </lineage>
</organism>
<reference evidence="3 4" key="2">
    <citation type="submission" date="2024-03" db="EMBL/GenBank/DDBJ databases">
        <title>The Genome Sequence of Enterococcus sp. DIV2402.</title>
        <authorList>
            <consortium name="The Broad Institute Genomics Platform"/>
            <consortium name="The Broad Institute Microbial Omics Core"/>
            <consortium name="The Broad Institute Genomic Center for Infectious Diseases"/>
            <person name="Earl A."/>
            <person name="Manson A."/>
            <person name="Gilmore M."/>
            <person name="Schwartman J."/>
            <person name="Shea T."/>
            <person name="Abouelleil A."/>
            <person name="Cao P."/>
            <person name="Chapman S."/>
            <person name="Cusick C."/>
            <person name="Young S."/>
            <person name="Neafsey D."/>
            <person name="Nusbaum C."/>
            <person name="Birren B."/>
        </authorList>
    </citation>
    <scope>NUCLEOTIDE SEQUENCE [LARGE SCALE GENOMIC DNA]</scope>
    <source>
        <strain evidence="3 4">DIV2402</strain>
    </source>
</reference>
<dbReference type="PANTHER" id="PTHR31302">
    <property type="entry name" value="TRANSMEMBRANE PROTEIN WITH METALLOPHOSPHOESTERASE DOMAIN-RELATED"/>
    <property type="match status" value="1"/>
</dbReference>
<keyword evidence="1" id="KW-0812">Transmembrane</keyword>
<dbReference type="InterPro" id="IPR029052">
    <property type="entry name" value="Metallo-depent_PP-like"/>
</dbReference>
<dbReference type="Gene3D" id="3.60.21.10">
    <property type="match status" value="1"/>
</dbReference>
<dbReference type="InterPro" id="IPR051158">
    <property type="entry name" value="Metallophosphoesterase_sf"/>
</dbReference>
<dbReference type="RefSeq" id="WP_207871496.1">
    <property type="nucleotide sequence ID" value="NZ_CP147251.1"/>
</dbReference>
<sequence length="288" mass="33117">MYILYGIMITIALLLLYMVFIEPRRLKKKHYFIRKNKMQVLDISNAYDLYEENTNMIIAHISDTHFSRLYKPYRLNRVIRSIMQTSPDLIIFTGDLIDNYKKWPSSDTKRLIEKLKKMSAPMGKIAILGNHDYSGDGQYFVSEVLKESGFTLLKNEEIFGSNEHISINIAGVDDCIKGSPKFDFEATLAQWHLLLIHEPDSVQQVENLQNYDLILAGHSHGGQIRLPFVRYKHPGATTYKRGLYLFANKTLLSINNGLGMSVVPMRLGVPPEIIYYHLAKDEKIASKD</sequence>
<reference evidence="3 4" key="1">
    <citation type="submission" date="2021-03" db="EMBL/GenBank/DDBJ databases">
        <authorList>
            <person name="Gilmore M.S."/>
            <person name="Schwartzman J."/>
            <person name="Van Tyne D."/>
            <person name="Martin M."/>
            <person name="Earl A.M."/>
            <person name="Manson A.L."/>
            <person name="Straub T."/>
            <person name="Salamzade R."/>
            <person name="Saavedra J."/>
            <person name="Lebreton F."/>
            <person name="Prichula J."/>
            <person name="Schaufler K."/>
            <person name="Gaca A."/>
            <person name="Sgardioli B."/>
            <person name="Wagenaar J."/>
            <person name="Strong T."/>
        </authorList>
    </citation>
    <scope>NUCLEOTIDE SEQUENCE [LARGE SCALE GENOMIC DNA]</scope>
    <source>
        <strain evidence="3 4">DIV2402</strain>
    </source>
</reference>